<proteinExistence type="predicted"/>
<organism evidence="2 3">
    <name type="scientific">Romanomermis culicivorax</name>
    <name type="common">Nematode worm</name>
    <dbReference type="NCBI Taxonomy" id="13658"/>
    <lineage>
        <taxon>Eukaryota</taxon>
        <taxon>Metazoa</taxon>
        <taxon>Ecdysozoa</taxon>
        <taxon>Nematoda</taxon>
        <taxon>Enoplea</taxon>
        <taxon>Dorylaimia</taxon>
        <taxon>Mermithida</taxon>
        <taxon>Mermithoidea</taxon>
        <taxon>Mermithidae</taxon>
        <taxon>Romanomermis</taxon>
    </lineage>
</organism>
<evidence type="ECO:0000313" key="3">
    <source>
        <dbReference type="WBParaSite" id="nRc.2.0.1.t20134-RA"/>
    </source>
</evidence>
<evidence type="ECO:0000256" key="1">
    <source>
        <dbReference type="SAM" id="MobiDB-lite"/>
    </source>
</evidence>
<accession>A0A915J1Z8</accession>
<name>A0A915J1Z8_ROMCU</name>
<feature type="region of interest" description="Disordered" evidence="1">
    <location>
        <begin position="17"/>
        <end position="41"/>
    </location>
</feature>
<protein>
    <submittedName>
        <fullName evidence="3">Uncharacterized protein</fullName>
    </submittedName>
</protein>
<dbReference type="AlphaFoldDB" id="A0A915J1Z8"/>
<evidence type="ECO:0000313" key="2">
    <source>
        <dbReference type="Proteomes" id="UP000887565"/>
    </source>
</evidence>
<keyword evidence="2" id="KW-1185">Reference proteome</keyword>
<sequence>MFIVDCNSGWKKIGAKGKDVSKKKEKAKTAMNGEERRKGKDKLQRDCYERWILRGSAVGGPESPILEIGTNSKNPKADSKKKFFQETYCS</sequence>
<dbReference type="WBParaSite" id="nRc.2.0.1.t20134-RA">
    <property type="protein sequence ID" value="nRc.2.0.1.t20134-RA"/>
    <property type="gene ID" value="nRc.2.0.1.g20134"/>
</dbReference>
<dbReference type="Proteomes" id="UP000887565">
    <property type="component" value="Unplaced"/>
</dbReference>
<reference evidence="3" key="1">
    <citation type="submission" date="2022-11" db="UniProtKB">
        <authorList>
            <consortium name="WormBaseParasite"/>
        </authorList>
    </citation>
    <scope>IDENTIFICATION</scope>
</reference>